<dbReference type="Pfam" id="PF13527">
    <property type="entry name" value="Acetyltransf_9"/>
    <property type="match status" value="1"/>
</dbReference>
<organism evidence="2 3">
    <name type="scientific">Echinicola arenosa</name>
    <dbReference type="NCBI Taxonomy" id="2774144"/>
    <lineage>
        <taxon>Bacteria</taxon>
        <taxon>Pseudomonadati</taxon>
        <taxon>Bacteroidota</taxon>
        <taxon>Cytophagia</taxon>
        <taxon>Cytophagales</taxon>
        <taxon>Cyclobacteriaceae</taxon>
        <taxon>Echinicola</taxon>
    </lineage>
</organism>
<dbReference type="InterPro" id="IPR000182">
    <property type="entry name" value="GNAT_dom"/>
</dbReference>
<dbReference type="PROSITE" id="PS51186">
    <property type="entry name" value="GNAT"/>
    <property type="match status" value="1"/>
</dbReference>
<reference evidence="2 3" key="1">
    <citation type="submission" date="2020-09" db="EMBL/GenBank/DDBJ databases">
        <title>Echinicola sp. CAU 1574 isolated from sand of Sido Beach.</title>
        <authorList>
            <person name="Kim W."/>
        </authorList>
    </citation>
    <scope>NUCLEOTIDE SEQUENCE [LARGE SCALE GENOMIC DNA]</scope>
    <source>
        <strain evidence="2 3">CAU 1574</strain>
    </source>
</reference>
<proteinExistence type="predicted"/>
<sequence length="323" mass="37324">MQIREAKASDIPTIVNLLKVSLGESLIPKSQALWEWKHLQSPFGVSPVWVAEDNDKLIGVRAYMPWEWTKDEIQLKALRAVDTAVHPHYQGKGLFKKLSLGLMEDSSKKGFSFVFNTPNQKSLPGYLKMGWQKKGKLPLRIAIVRPIHLLMGILTKSVQPIDLTPMDWSRLKAIPLEDIKKSNFLTTRTSLEFLQWRYAQNPLFNYGYISDEKSYLCIFRIKSYPWSNELRITELYPLKKESLINQKHLQSQLKKLLAEFPIDFISYSAGSAVPIRSFGKVRFFKAKIGPLLTLRNMTLEEKEFNDFFKEEAFSMSLGDLELF</sequence>
<gene>
    <name evidence="2" type="ORF">IFO69_16995</name>
</gene>
<comment type="caution">
    <text evidence="2">The sequence shown here is derived from an EMBL/GenBank/DDBJ whole genome shotgun (WGS) entry which is preliminary data.</text>
</comment>
<dbReference type="RefSeq" id="WP_192011332.1">
    <property type="nucleotide sequence ID" value="NZ_JACYTQ010000007.1"/>
</dbReference>
<feature type="domain" description="N-acetyltransferase" evidence="1">
    <location>
        <begin position="1"/>
        <end position="156"/>
    </location>
</feature>
<keyword evidence="3" id="KW-1185">Reference proteome</keyword>
<name>A0ABR9ANT5_9BACT</name>
<dbReference type="EMBL" id="JACYTQ010000007">
    <property type="protein sequence ID" value="MBD8490451.1"/>
    <property type="molecule type" value="Genomic_DNA"/>
</dbReference>
<accession>A0ABR9ANT5</accession>
<evidence type="ECO:0000259" key="1">
    <source>
        <dbReference type="PROSITE" id="PS51186"/>
    </source>
</evidence>
<dbReference type="Gene3D" id="3.40.630.30">
    <property type="match status" value="1"/>
</dbReference>
<dbReference type="InterPro" id="IPR016181">
    <property type="entry name" value="Acyl_CoA_acyltransferase"/>
</dbReference>
<dbReference type="CDD" id="cd04301">
    <property type="entry name" value="NAT_SF"/>
    <property type="match status" value="1"/>
</dbReference>
<dbReference type="SUPFAM" id="SSF55729">
    <property type="entry name" value="Acyl-CoA N-acyltransferases (Nat)"/>
    <property type="match status" value="1"/>
</dbReference>
<dbReference type="Proteomes" id="UP000647133">
    <property type="component" value="Unassembled WGS sequence"/>
</dbReference>
<evidence type="ECO:0000313" key="3">
    <source>
        <dbReference type="Proteomes" id="UP000647133"/>
    </source>
</evidence>
<evidence type="ECO:0000313" key="2">
    <source>
        <dbReference type="EMBL" id="MBD8490451.1"/>
    </source>
</evidence>
<protein>
    <submittedName>
        <fullName evidence="2">GNAT family N-acetyltransferase</fullName>
    </submittedName>
</protein>